<dbReference type="EMBL" id="CP030050">
    <property type="protein sequence ID" value="QOZ66527.1"/>
    <property type="molecule type" value="Genomic_DNA"/>
</dbReference>
<sequence>MTNHGNDETIVMVSKVYDKDGEHGEAEMAVKYQTRWIGGGMSACDDSFDPRRARPREFPN</sequence>
<dbReference type="KEGG" id="barh:WN72_09150"/>
<reference evidence="1 2" key="1">
    <citation type="submission" date="2018-06" db="EMBL/GenBank/DDBJ databases">
        <title>Comparative genomics of Bradyrhizobium nodulating Arachidis hypogaea.</title>
        <authorList>
            <person name="Li Y."/>
        </authorList>
    </citation>
    <scope>NUCLEOTIDE SEQUENCE [LARGE SCALE GENOMIC DNA]</scope>
    <source>
        <strain evidence="1 2">CCBAU 051107</strain>
    </source>
</reference>
<evidence type="ECO:0000313" key="1">
    <source>
        <dbReference type="EMBL" id="QOZ66527.1"/>
    </source>
</evidence>
<dbReference type="Proteomes" id="UP000594015">
    <property type="component" value="Chromosome"/>
</dbReference>
<evidence type="ECO:0000313" key="2">
    <source>
        <dbReference type="Proteomes" id="UP000594015"/>
    </source>
</evidence>
<accession>A0AAE7NKB2</accession>
<dbReference type="AlphaFoldDB" id="A0AAE7NKB2"/>
<protein>
    <submittedName>
        <fullName evidence="1">Uncharacterized protein</fullName>
    </submittedName>
</protein>
<name>A0AAE7NKB2_9BRAD</name>
<gene>
    <name evidence="1" type="ORF">WN72_09150</name>
</gene>
<proteinExistence type="predicted"/>
<organism evidence="1 2">
    <name type="scientific">Bradyrhizobium arachidis</name>
    <dbReference type="NCBI Taxonomy" id="858423"/>
    <lineage>
        <taxon>Bacteria</taxon>
        <taxon>Pseudomonadati</taxon>
        <taxon>Pseudomonadota</taxon>
        <taxon>Alphaproteobacteria</taxon>
        <taxon>Hyphomicrobiales</taxon>
        <taxon>Nitrobacteraceae</taxon>
        <taxon>Bradyrhizobium</taxon>
    </lineage>
</organism>